<evidence type="ECO:0000313" key="2">
    <source>
        <dbReference type="Proteomes" id="UP000653644"/>
    </source>
</evidence>
<reference evidence="2" key="1">
    <citation type="journal article" date="2019" name="Int. J. Syst. Evol. Microbiol.">
        <title>The Global Catalogue of Microorganisms (GCM) 10K type strain sequencing project: providing services to taxonomists for standard genome sequencing and annotation.</title>
        <authorList>
            <consortium name="The Broad Institute Genomics Platform"/>
            <consortium name="The Broad Institute Genome Sequencing Center for Infectious Disease"/>
            <person name="Wu L."/>
            <person name="Ma J."/>
        </authorList>
    </citation>
    <scope>NUCLEOTIDE SEQUENCE [LARGE SCALE GENOMIC DNA]</scope>
    <source>
        <strain evidence="2">JCM 4733</strain>
    </source>
</reference>
<sequence>MAEAPAAAPPARVVARHLTDVSQYRSPVADAEGAYIRRGRHRQATGAPWTTGCA</sequence>
<comment type="caution">
    <text evidence="1">The sequence shown here is derived from an EMBL/GenBank/DDBJ whole genome shotgun (WGS) entry which is preliminary data.</text>
</comment>
<dbReference type="Proteomes" id="UP000653644">
    <property type="component" value="Unassembled WGS sequence"/>
</dbReference>
<dbReference type="RefSeq" id="WP_189895211.1">
    <property type="nucleotide sequence ID" value="NZ_BMVN01000114.1"/>
</dbReference>
<protein>
    <submittedName>
        <fullName evidence="1">Uncharacterized protein</fullName>
    </submittedName>
</protein>
<gene>
    <name evidence="1" type="ORF">GCM10010345_93250</name>
</gene>
<accession>A0ABQ3DCB5</accession>
<keyword evidence="2" id="KW-1185">Reference proteome</keyword>
<dbReference type="EMBL" id="BMVN01000114">
    <property type="protein sequence ID" value="GHA76643.1"/>
    <property type="molecule type" value="Genomic_DNA"/>
</dbReference>
<evidence type="ECO:0000313" key="1">
    <source>
        <dbReference type="EMBL" id="GHA76643.1"/>
    </source>
</evidence>
<name>A0ABQ3DCB5_9ACTN</name>
<proteinExistence type="predicted"/>
<organism evidence="1 2">
    <name type="scientific">Streptomyces canarius</name>
    <dbReference type="NCBI Taxonomy" id="285453"/>
    <lineage>
        <taxon>Bacteria</taxon>
        <taxon>Bacillati</taxon>
        <taxon>Actinomycetota</taxon>
        <taxon>Actinomycetes</taxon>
        <taxon>Kitasatosporales</taxon>
        <taxon>Streptomycetaceae</taxon>
        <taxon>Streptomyces</taxon>
    </lineage>
</organism>